<accession>A0A4Y8D280</accession>
<dbReference type="AlphaFoldDB" id="A0A4Y8D280"/>
<evidence type="ECO:0000313" key="1">
    <source>
        <dbReference type="EMBL" id="TEY62429.1"/>
    </source>
</evidence>
<organism evidence="1 2">
    <name type="scientific">Botryotinia calthae</name>
    <dbReference type="NCBI Taxonomy" id="38488"/>
    <lineage>
        <taxon>Eukaryota</taxon>
        <taxon>Fungi</taxon>
        <taxon>Dikarya</taxon>
        <taxon>Ascomycota</taxon>
        <taxon>Pezizomycotina</taxon>
        <taxon>Leotiomycetes</taxon>
        <taxon>Helotiales</taxon>
        <taxon>Sclerotiniaceae</taxon>
        <taxon>Botryotinia</taxon>
    </lineage>
</organism>
<keyword evidence="2" id="KW-1185">Reference proteome</keyword>
<protein>
    <submittedName>
        <fullName evidence="1">Uncharacterized protein</fullName>
    </submittedName>
</protein>
<proteinExistence type="predicted"/>
<gene>
    <name evidence="1" type="ORF">BOTCAL_0162g00090</name>
</gene>
<dbReference type="Proteomes" id="UP000297299">
    <property type="component" value="Unassembled WGS sequence"/>
</dbReference>
<sequence length="71" mass="7983">MVQTKLHDYMGPHGRRAGMPIGEFIAKSYTGLCSGEDTIFIRDVASDDRILEISTKRRVLFEGLAKLIRSN</sequence>
<name>A0A4Y8D280_9HELO</name>
<dbReference type="OrthoDB" id="37659at2759"/>
<reference evidence="1 2" key="1">
    <citation type="submission" date="2017-11" db="EMBL/GenBank/DDBJ databases">
        <title>Comparative genomics of Botrytis spp.</title>
        <authorList>
            <person name="Valero-Jimenez C.A."/>
            <person name="Tapia P."/>
            <person name="Veloso J."/>
            <person name="Silva-Moreno E."/>
            <person name="Staats M."/>
            <person name="Valdes J.H."/>
            <person name="Van Kan J.A.L."/>
        </authorList>
    </citation>
    <scope>NUCLEOTIDE SEQUENCE [LARGE SCALE GENOMIC DNA]</scope>
    <source>
        <strain evidence="1 2">MUCL2830</strain>
    </source>
</reference>
<comment type="caution">
    <text evidence="1">The sequence shown here is derived from an EMBL/GenBank/DDBJ whole genome shotgun (WGS) entry which is preliminary data.</text>
</comment>
<dbReference type="EMBL" id="PHWZ01000162">
    <property type="protein sequence ID" value="TEY62429.1"/>
    <property type="molecule type" value="Genomic_DNA"/>
</dbReference>
<evidence type="ECO:0000313" key="2">
    <source>
        <dbReference type="Proteomes" id="UP000297299"/>
    </source>
</evidence>
<dbReference type="STRING" id="38488.A0A4Y8D280"/>